<dbReference type="STRING" id="688246.Premu_1750"/>
<dbReference type="InterPro" id="IPR029098">
    <property type="entry name" value="Acetyltransf_C"/>
</dbReference>
<evidence type="ECO:0000313" key="7">
    <source>
        <dbReference type="EMBL" id="EGN57155.1"/>
    </source>
</evidence>
<keyword evidence="8" id="KW-1185">Reference proteome</keyword>
<evidence type="ECO:0000256" key="3">
    <source>
        <dbReference type="ARBA" id="ARBA00022679"/>
    </source>
</evidence>
<evidence type="ECO:0000256" key="2">
    <source>
        <dbReference type="ARBA" id="ARBA00022556"/>
    </source>
</evidence>
<dbReference type="GO" id="GO:0016020">
    <property type="term" value="C:membrane"/>
    <property type="evidence" value="ECO:0007669"/>
    <property type="project" value="GOC"/>
</dbReference>
<dbReference type="Pfam" id="PF00132">
    <property type="entry name" value="Hexapep"/>
    <property type="match status" value="2"/>
</dbReference>
<dbReference type="EC" id="2.3.1.129" evidence="7"/>
<dbReference type="GO" id="GO:0009245">
    <property type="term" value="P:lipid A biosynthetic process"/>
    <property type="evidence" value="ECO:0007669"/>
    <property type="project" value="UniProtKB-KW"/>
</dbReference>
<dbReference type="PIRSF" id="PIRSF000456">
    <property type="entry name" value="UDP-GlcNAc_acltr"/>
    <property type="match status" value="1"/>
</dbReference>
<dbReference type="Gene3D" id="2.160.10.10">
    <property type="entry name" value="Hexapeptide repeat proteins"/>
    <property type="match status" value="1"/>
</dbReference>
<keyword evidence="3 7" id="KW-0808">Transferase</keyword>
<dbReference type="PANTHER" id="PTHR43480:SF1">
    <property type="entry name" value="ACYL-[ACYL-CARRIER-PROTEIN]--UDP-N-ACETYLGLUCOSAMINE O-ACYLTRANSFERASE, MITOCHONDRIAL-RELATED"/>
    <property type="match status" value="1"/>
</dbReference>
<dbReference type="GO" id="GO:0008780">
    <property type="term" value="F:acyl-[acyl-carrier-protein]-UDP-N-acetylglucosamine O-acyltransferase activity"/>
    <property type="evidence" value="ECO:0007669"/>
    <property type="project" value="UniProtKB-EC"/>
</dbReference>
<dbReference type="Proteomes" id="UP000002772">
    <property type="component" value="Unassembled WGS sequence"/>
</dbReference>
<keyword evidence="4" id="KW-0443">Lipid metabolism</keyword>
<evidence type="ECO:0000256" key="5">
    <source>
        <dbReference type="ARBA" id="ARBA00023315"/>
    </source>
</evidence>
<evidence type="ECO:0000313" key="8">
    <source>
        <dbReference type="Proteomes" id="UP000002772"/>
    </source>
</evidence>
<dbReference type="AlphaFoldDB" id="F8N5X1"/>
<dbReference type="EMBL" id="GL945017">
    <property type="protein sequence ID" value="EGN57155.1"/>
    <property type="molecule type" value="Genomic_DNA"/>
</dbReference>
<keyword evidence="1" id="KW-0444">Lipid biosynthesis</keyword>
<name>F8N5X1_9BACT</name>
<dbReference type="InterPro" id="IPR037157">
    <property type="entry name" value="Acetyltransf_C_sf"/>
</dbReference>
<dbReference type="RefSeq" id="WP_007574526.1">
    <property type="nucleotide sequence ID" value="NZ_BPTS01000002.1"/>
</dbReference>
<evidence type="ECO:0000259" key="6">
    <source>
        <dbReference type="Pfam" id="PF13720"/>
    </source>
</evidence>
<dbReference type="OrthoDB" id="9807278at2"/>
<dbReference type="InterPro" id="IPR010137">
    <property type="entry name" value="Lipid_A_LpxA"/>
</dbReference>
<gene>
    <name evidence="7" type="ORF">Premu_1750</name>
</gene>
<dbReference type="Gene3D" id="1.20.1180.10">
    <property type="entry name" value="Udp N-acetylglucosamine O-acyltransferase, C-terminal domain"/>
    <property type="match status" value="1"/>
</dbReference>
<dbReference type="eggNOG" id="COG1043">
    <property type="taxonomic scope" value="Bacteria"/>
</dbReference>
<evidence type="ECO:0000256" key="1">
    <source>
        <dbReference type="ARBA" id="ARBA00022516"/>
    </source>
</evidence>
<sequence length="258" mass="28114">MNQISDKAVVSPKAKIGDNVRIFPFVFIEDYVEIGDNCVIFPFVSILNGTTMGKGNKVHQGTVIGAIPQDFDFRGECSEVVIGDNNTIRENVVINRGTHEGGKTIIGNDNFLMESSHISHDTVIGDNNVFGYGTKIAGDCEIGSGVIFSSSVIENSGTRVGDLAMLQAGTRFSNDVPPYAIAGGNPIEYTGPNNTMMSTWHIDEKVQKHVANAYRLLFHGKNSTFDATLQIQQQVPDGKEIQKIIRFLQTTKCGIITK</sequence>
<dbReference type="PANTHER" id="PTHR43480">
    <property type="entry name" value="ACYL-[ACYL-CARRIER-PROTEIN]--UDP-N-ACETYLGLUCOSAMINE O-ACYLTRANSFERASE"/>
    <property type="match status" value="1"/>
</dbReference>
<reference evidence="8" key="1">
    <citation type="journal article" date="2011" name="Stand. Genomic Sci.">
        <title>Non-contiguous finished genome sequence of the opportunistic oral pathogen Prevotella multisaccharivorax type strain (PPPA20).</title>
        <authorList>
            <person name="Pati A."/>
            <person name="Gronow S."/>
            <person name="Lu M."/>
            <person name="Lapidus A."/>
            <person name="Nolan M."/>
            <person name="Lucas S."/>
            <person name="Hammon N."/>
            <person name="Deshpande S."/>
            <person name="Cheng J.F."/>
            <person name="Tapia R."/>
            <person name="Han C."/>
            <person name="Goodwin L."/>
            <person name="Pitluck S."/>
            <person name="Liolios K."/>
            <person name="Pagani I."/>
            <person name="Mavromatis K."/>
            <person name="Mikhailova N."/>
            <person name="Huntemann M."/>
            <person name="Chen A."/>
            <person name="Palaniappan K."/>
            <person name="Land M."/>
            <person name="Hauser L."/>
            <person name="Detter J.C."/>
            <person name="Brambilla E.M."/>
            <person name="Rohde M."/>
            <person name="Goker M."/>
            <person name="Woyke T."/>
            <person name="Bristow J."/>
            <person name="Eisen J.A."/>
            <person name="Markowitz V."/>
            <person name="Hugenholtz P."/>
            <person name="Kyrpides N.C."/>
            <person name="Klenk H.P."/>
            <person name="Ivanova N."/>
        </authorList>
    </citation>
    <scope>NUCLEOTIDE SEQUENCE [LARGE SCALE GENOMIC DNA]</scope>
    <source>
        <strain evidence="8">DSM 17128</strain>
    </source>
</reference>
<evidence type="ECO:0000256" key="4">
    <source>
        <dbReference type="ARBA" id="ARBA00023098"/>
    </source>
</evidence>
<keyword evidence="5 7" id="KW-0012">Acyltransferase</keyword>
<dbReference type="SUPFAM" id="SSF51161">
    <property type="entry name" value="Trimeric LpxA-like enzymes"/>
    <property type="match status" value="1"/>
</dbReference>
<keyword evidence="2" id="KW-0441">Lipid A biosynthesis</keyword>
<protein>
    <submittedName>
        <fullName evidence="7">Acyl-(Acyl-carrier-protein)--UDP-N-acetylglucosamine O-acyltransferase</fullName>
        <ecNumber evidence="7">2.3.1.129</ecNumber>
    </submittedName>
</protein>
<feature type="domain" description="UDP N-acetylglucosamine O-acyltransferase C-terminal" evidence="6">
    <location>
        <begin position="175"/>
        <end position="256"/>
    </location>
</feature>
<proteinExistence type="predicted"/>
<dbReference type="HOGENOM" id="CLU_061249_0_0_10"/>
<dbReference type="InterPro" id="IPR011004">
    <property type="entry name" value="Trimer_LpxA-like_sf"/>
</dbReference>
<dbReference type="InterPro" id="IPR001451">
    <property type="entry name" value="Hexapep"/>
</dbReference>
<dbReference type="NCBIfam" id="NF003657">
    <property type="entry name" value="PRK05289.1"/>
    <property type="match status" value="1"/>
</dbReference>
<accession>F8N5X1</accession>
<dbReference type="Pfam" id="PF13720">
    <property type="entry name" value="Acetyltransf_11"/>
    <property type="match status" value="1"/>
</dbReference>
<organism evidence="7 8">
    <name type="scientific">Hallella multisaccharivorax DSM 17128</name>
    <dbReference type="NCBI Taxonomy" id="688246"/>
    <lineage>
        <taxon>Bacteria</taxon>
        <taxon>Pseudomonadati</taxon>
        <taxon>Bacteroidota</taxon>
        <taxon>Bacteroidia</taxon>
        <taxon>Bacteroidales</taxon>
        <taxon>Prevotellaceae</taxon>
        <taxon>Hallella</taxon>
    </lineage>
</organism>